<keyword evidence="2" id="KW-0479">Metal-binding</keyword>
<evidence type="ECO:0000256" key="1">
    <source>
        <dbReference type="ARBA" id="ARBA00010211"/>
    </source>
</evidence>
<keyword evidence="5" id="KW-0378">Hydrolase</keyword>
<dbReference type="InterPro" id="IPR011234">
    <property type="entry name" value="Fumarylacetoacetase-like_C"/>
</dbReference>
<name>A0ABU4A106_9SPHN</name>
<dbReference type="RefSeq" id="WP_228164659.1">
    <property type="nucleotide sequence ID" value="NZ_JAPTHD010000011.1"/>
</dbReference>
<dbReference type="Gene3D" id="2.30.30.370">
    <property type="entry name" value="FAH"/>
    <property type="match status" value="1"/>
</dbReference>
<dbReference type="GO" id="GO:0016787">
    <property type="term" value="F:hydrolase activity"/>
    <property type="evidence" value="ECO:0007669"/>
    <property type="project" value="UniProtKB-KW"/>
</dbReference>
<comment type="caution">
    <text evidence="5">The sequence shown here is derived from an EMBL/GenBank/DDBJ whole genome shotgun (WGS) entry which is preliminary data.</text>
</comment>
<reference evidence="6" key="1">
    <citation type="journal article" date="2022" name="J Environ Chem Eng">
        <title>Biodegradation of petroleum oil using a constructed nonpathogenic and heavy metal-tolerant bacterial consortium isolated from marine sponges.</title>
        <authorList>
            <person name="Dechsakulwatana C."/>
            <person name="Rungsihiranrut A."/>
            <person name="Muangchinda C."/>
            <person name="Ningthoujam R."/>
            <person name="Klankeo P."/>
            <person name="Pinyakong O."/>
        </authorList>
    </citation>
    <scope>NUCLEOTIDE SEQUENCE [LARGE SCALE GENOMIC DNA]</scope>
    <source>
        <strain evidence="6">MO2-4</strain>
    </source>
</reference>
<dbReference type="Proteomes" id="UP001185984">
    <property type="component" value="Unassembled WGS sequence"/>
</dbReference>
<comment type="similarity">
    <text evidence="1">Belongs to the FAH family.</text>
</comment>
<evidence type="ECO:0000313" key="5">
    <source>
        <dbReference type="EMBL" id="MDV5825472.1"/>
    </source>
</evidence>
<gene>
    <name evidence="5" type="ORF">O0R41_17855</name>
</gene>
<evidence type="ECO:0000259" key="3">
    <source>
        <dbReference type="Pfam" id="PF01557"/>
    </source>
</evidence>
<dbReference type="PANTHER" id="PTHR42796">
    <property type="entry name" value="FUMARYLACETOACETATE HYDROLASE DOMAIN-CONTAINING PROTEIN 2A-RELATED"/>
    <property type="match status" value="1"/>
</dbReference>
<dbReference type="Pfam" id="PF10370">
    <property type="entry name" value="Rv2993c-like_N"/>
    <property type="match status" value="1"/>
</dbReference>
<evidence type="ECO:0000256" key="2">
    <source>
        <dbReference type="ARBA" id="ARBA00022723"/>
    </source>
</evidence>
<feature type="domain" description="Rv2993c-like N-terminal" evidence="4">
    <location>
        <begin position="1"/>
        <end position="65"/>
    </location>
</feature>
<organism evidence="5 6">
    <name type="scientific">Sphingobium naphthae</name>
    <dbReference type="NCBI Taxonomy" id="1886786"/>
    <lineage>
        <taxon>Bacteria</taxon>
        <taxon>Pseudomonadati</taxon>
        <taxon>Pseudomonadota</taxon>
        <taxon>Alphaproteobacteria</taxon>
        <taxon>Sphingomonadales</taxon>
        <taxon>Sphingomonadaceae</taxon>
        <taxon>Sphingobium</taxon>
    </lineage>
</organism>
<dbReference type="SUPFAM" id="SSF56529">
    <property type="entry name" value="FAH"/>
    <property type="match status" value="1"/>
</dbReference>
<accession>A0ABU4A106</accession>
<evidence type="ECO:0000313" key="6">
    <source>
        <dbReference type="Proteomes" id="UP001185984"/>
    </source>
</evidence>
<protein>
    <submittedName>
        <fullName evidence="5">Fumarylacetoacetate hydrolase family protein</fullName>
    </submittedName>
</protein>
<dbReference type="PANTHER" id="PTHR42796:SF4">
    <property type="entry name" value="FUMARYLACETOACETATE HYDROLASE DOMAIN-CONTAINING PROTEIN 2A"/>
    <property type="match status" value="1"/>
</dbReference>
<feature type="domain" description="Fumarylacetoacetase-like C-terminal" evidence="3">
    <location>
        <begin position="72"/>
        <end position="275"/>
    </location>
</feature>
<proteinExistence type="inferred from homology"/>
<dbReference type="InterPro" id="IPR051121">
    <property type="entry name" value="FAH"/>
</dbReference>
<dbReference type="InterPro" id="IPR036663">
    <property type="entry name" value="Fumarylacetoacetase_C_sf"/>
</dbReference>
<dbReference type="Gene3D" id="3.90.850.10">
    <property type="entry name" value="Fumarylacetoacetase-like, C-terminal domain"/>
    <property type="match status" value="1"/>
</dbReference>
<evidence type="ECO:0000259" key="4">
    <source>
        <dbReference type="Pfam" id="PF10370"/>
    </source>
</evidence>
<sequence>MRIARAEAEGRAPFWGVVTGDGSTIRLIEGAFADWAPALTRGAGAAALRFTGETLALDSVHLLAPIERGARVMIAGVNYTKHLVEFGVAPPSQPFAFLKAYRALTGPYDPIRFPSLTSELDHEVELVAVIGAEQVDRDDPLSSVLGYTVGNDVSSRDLQRSGPKGVGMDLLAAKSQDATTPVGPWIVTRDEFAPGSPSLQMTLTVDGQVRQSASSGDMTWGVDELIRFIDARTSFDCGDILFTGSPEGVGQGTGVFLNPGEVMETRIEGIGTLRNIIGERG</sequence>
<dbReference type="EMBL" id="JAPTHD010000011">
    <property type="protein sequence ID" value="MDV5825472.1"/>
    <property type="molecule type" value="Genomic_DNA"/>
</dbReference>
<dbReference type="InterPro" id="IPR018833">
    <property type="entry name" value="Rv2993c-like_N"/>
</dbReference>
<dbReference type="Pfam" id="PF01557">
    <property type="entry name" value="FAA_hydrolase"/>
    <property type="match status" value="1"/>
</dbReference>
<keyword evidence="6" id="KW-1185">Reference proteome</keyword>